<evidence type="ECO:0008006" key="3">
    <source>
        <dbReference type="Google" id="ProtNLM"/>
    </source>
</evidence>
<name>A0A0K9FC49_9BACI</name>
<protein>
    <recommendedName>
        <fullName evidence="3">Lipoprotein</fullName>
    </recommendedName>
</protein>
<organism evidence="1 2">
    <name type="scientific">Lysinibacillus xylanilyticus</name>
    <dbReference type="NCBI Taxonomy" id="582475"/>
    <lineage>
        <taxon>Bacteria</taxon>
        <taxon>Bacillati</taxon>
        <taxon>Bacillota</taxon>
        <taxon>Bacilli</taxon>
        <taxon>Bacillales</taxon>
        <taxon>Bacillaceae</taxon>
        <taxon>Lysinibacillus</taxon>
    </lineage>
</organism>
<dbReference type="InterPro" id="IPR035253">
    <property type="entry name" value="Lipoprotein_22_bac"/>
</dbReference>
<dbReference type="AlphaFoldDB" id="A0A0K9FC49"/>
<evidence type="ECO:0000313" key="2">
    <source>
        <dbReference type="Proteomes" id="UP000037326"/>
    </source>
</evidence>
<dbReference type="RefSeq" id="WP_049664575.1">
    <property type="nucleotide sequence ID" value="NZ_LFXJ01000005.1"/>
</dbReference>
<evidence type="ECO:0000313" key="1">
    <source>
        <dbReference type="EMBL" id="KMY31803.1"/>
    </source>
</evidence>
<dbReference type="Gene3D" id="2.40.40.60">
    <property type="match status" value="1"/>
</dbReference>
<accession>A0A0K9FC49</accession>
<dbReference type="GeneID" id="96597897"/>
<dbReference type="OrthoDB" id="2581761at2"/>
<sequence length="223" mass="25473">MKKIIGIVLVIAIFIGIGFGVKRFIEGPPQSVNGLLVIGTEKEVNKVKQLYKNKTKQTVDYKMKFIVTKKGESNLKYAVINKTTAEQFVKKGIIRARKDPNSLSIISEPVYEIKELNGSLNLLYSFDDKDMVDHKIELNGQMIPVHYVKHQAWVGYIPMDLVILNDQTYDELTDPESIITLFQLNSGSKFDYKDKEKTNQVFKEIKGVYSDSEDKVNFVDIQD</sequence>
<dbReference type="PATRIC" id="fig|582475.4.peg.729"/>
<proteinExistence type="predicted"/>
<gene>
    <name evidence="1" type="ORF">ACZ11_06325</name>
</gene>
<dbReference type="EMBL" id="LFXJ01000005">
    <property type="protein sequence ID" value="KMY31803.1"/>
    <property type="molecule type" value="Genomic_DNA"/>
</dbReference>
<comment type="caution">
    <text evidence="1">The sequence shown here is derived from an EMBL/GenBank/DDBJ whole genome shotgun (WGS) entry which is preliminary data.</text>
</comment>
<dbReference type="Pfam" id="PF17294">
    <property type="entry name" value="Lipoprotein_22"/>
    <property type="match status" value="1"/>
</dbReference>
<reference evidence="2" key="1">
    <citation type="submission" date="2015-07" db="EMBL/GenBank/DDBJ databases">
        <authorList>
            <consortium name="Consortium for Microbial Forensics and Genomics (microFORGE)"/>
            <person name="Knight B.M."/>
            <person name="Roberts D.P."/>
            <person name="Lin D."/>
            <person name="Hari K."/>
            <person name="Fletcher J."/>
            <person name="Melcher U."/>
            <person name="Blagden T."/>
            <person name="Winegar R.A."/>
        </authorList>
    </citation>
    <scope>NUCLEOTIDE SEQUENCE [LARGE SCALE GENOMIC DNA]</scope>
    <source>
        <strain evidence="2">DSM 23493</strain>
    </source>
</reference>
<dbReference type="Proteomes" id="UP000037326">
    <property type="component" value="Unassembled WGS sequence"/>
</dbReference>